<dbReference type="Pfam" id="PF22675">
    <property type="entry name" value="KH-I_KHDC4-BBP"/>
    <property type="match status" value="1"/>
</dbReference>
<dbReference type="EMBL" id="JAGFMF010011709">
    <property type="protein sequence ID" value="KAG8515476.1"/>
    <property type="molecule type" value="Genomic_DNA"/>
</dbReference>
<feature type="non-terminal residue" evidence="4">
    <location>
        <position position="671"/>
    </location>
</feature>
<dbReference type="SUPFAM" id="SSF54791">
    <property type="entry name" value="Eukaryotic type KH-domain (KH-domain type I)"/>
    <property type="match status" value="1"/>
</dbReference>
<feature type="compositionally biased region" description="Low complexity" evidence="2">
    <location>
        <begin position="571"/>
        <end position="599"/>
    </location>
</feature>
<feature type="compositionally biased region" description="Pro residues" evidence="2">
    <location>
        <begin position="624"/>
        <end position="633"/>
    </location>
</feature>
<keyword evidence="1" id="KW-0694">RNA-binding</keyword>
<name>A0A8J6A9Q1_GALPY</name>
<evidence type="ECO:0000259" key="3">
    <source>
        <dbReference type="SMART" id="SM00322"/>
    </source>
</evidence>
<dbReference type="GO" id="GO:0000381">
    <property type="term" value="P:regulation of alternative mRNA splicing, via spliceosome"/>
    <property type="evidence" value="ECO:0007669"/>
    <property type="project" value="TreeGrafter"/>
</dbReference>
<reference evidence="4" key="1">
    <citation type="journal article" date="2021" name="Evol. Appl.">
        <title>The genome of the Pyrenean desman and the effects of bottlenecks and inbreeding on the genomic landscape of an endangered species.</title>
        <authorList>
            <person name="Escoda L."/>
            <person name="Castresana J."/>
        </authorList>
    </citation>
    <scope>NUCLEOTIDE SEQUENCE</scope>
    <source>
        <strain evidence="4">IBE-C5619</strain>
    </source>
</reference>
<accession>A0A8J6A9Q1</accession>
<dbReference type="SMART" id="SM00322">
    <property type="entry name" value="KH"/>
    <property type="match status" value="1"/>
</dbReference>
<sequence>DVGQRPQSRYRPLSLPSFHSSPPVPLVSVARLHGSRPSTSRVSTKSLCSDTTPSTRKSGPAGGREDPGGVGLELRRPGHRPEAPDVLSSPEAPLMPLSRGLGRPVSTLTIGWFLWQPTALGSSLLSTVGTTQAGWDQGEHCPLRGPGSSPHTPRHPAGTGVSTCLRNTERGDPGGDPLELRGARHCGLEFLPWLLISSLNRGTLNSPPALGRRASRHAPCLVRYAPRPPQRPPLSAAVSTRPSAPAAFGAAGSGWRQPPLQWLEEQNLLLKKLPSRPRVDAPSQCQPRSPERGFLCWCREWVGRGRPPWRWPLRSDCGRARLSRRTAGGARGQGPAAATEVSCFGIRLSAAAALTGAPASESLVLRFMVIFFPSTEIEKFQKGEGKDEEKYIDVVINKNMKLGQKVLIPVKQFPKFNFVGKLLGPRGNSLKRLQEETLTKMSILGKGSMRDKAKTRRWGGSPPRSLMAAHPSLCRFCLQEEELRKSGEAKYFHLNDDLHVLIEVFAPPAEAYARMGHALEEIKKFLIPDYNDEIRQAQLQELTYLNGGSENADVPVVRGKPALRTRGAPTPAVTRGRGGVAARPVGVGVPRGTATTRTVLSTRGPVSRGRGLLTPRARGAPPTGYRPPPPPPTQDAYGDYVSGRAEQPLGGGRPAGAECERGASGMHDGRA</sequence>
<evidence type="ECO:0000256" key="2">
    <source>
        <dbReference type="SAM" id="MobiDB-lite"/>
    </source>
</evidence>
<dbReference type="AlphaFoldDB" id="A0A8J6A9Q1"/>
<keyword evidence="5" id="KW-1185">Reference proteome</keyword>
<dbReference type="Gene3D" id="3.30.1370.10">
    <property type="entry name" value="K Homology domain, type 1"/>
    <property type="match status" value="1"/>
</dbReference>
<dbReference type="Pfam" id="PF16274">
    <property type="entry name" value="Qua1"/>
    <property type="match status" value="1"/>
</dbReference>
<evidence type="ECO:0000256" key="1">
    <source>
        <dbReference type="ARBA" id="ARBA00022884"/>
    </source>
</evidence>
<dbReference type="InterPro" id="IPR036612">
    <property type="entry name" value="KH_dom_type_1_sf"/>
</dbReference>
<dbReference type="Proteomes" id="UP000700334">
    <property type="component" value="Unassembled WGS sequence"/>
</dbReference>
<dbReference type="PANTHER" id="PTHR11208:SF29">
    <property type="entry name" value="KH DOMAIN-CONTAINING, RNA-BINDING, SIGNAL TRANSDUCTION-ASSOCIATED PROTEIN 3"/>
    <property type="match status" value="1"/>
</dbReference>
<protein>
    <submittedName>
        <fullName evidence="4">KH domain-containing, RNA-binding, signal transduction-associated protein 3</fullName>
    </submittedName>
</protein>
<dbReference type="OrthoDB" id="6777263at2759"/>
<feature type="region of interest" description="Disordered" evidence="2">
    <location>
        <begin position="562"/>
        <end position="671"/>
    </location>
</feature>
<feature type="compositionally biased region" description="Polar residues" evidence="2">
    <location>
        <begin position="36"/>
        <end position="57"/>
    </location>
</feature>
<feature type="domain" description="K Homology" evidence="3">
    <location>
        <begin position="400"/>
        <end position="523"/>
    </location>
</feature>
<dbReference type="InterPro" id="IPR032571">
    <property type="entry name" value="Qua1_dom"/>
</dbReference>
<dbReference type="InterPro" id="IPR045071">
    <property type="entry name" value="BBP-like"/>
</dbReference>
<dbReference type="CDD" id="cd22470">
    <property type="entry name" value="KH-I_KHDRBS3"/>
    <property type="match status" value="1"/>
</dbReference>
<feature type="compositionally biased region" description="Basic and acidic residues" evidence="2">
    <location>
        <begin position="63"/>
        <end position="83"/>
    </location>
</feature>
<dbReference type="PANTHER" id="PTHR11208">
    <property type="entry name" value="RNA-BINDING PROTEIN RELATED"/>
    <property type="match status" value="1"/>
</dbReference>
<evidence type="ECO:0000313" key="5">
    <source>
        <dbReference type="Proteomes" id="UP000700334"/>
    </source>
</evidence>
<feature type="region of interest" description="Disordered" evidence="2">
    <location>
        <begin position="146"/>
        <end position="169"/>
    </location>
</feature>
<proteinExistence type="predicted"/>
<dbReference type="GO" id="GO:0003729">
    <property type="term" value="F:mRNA binding"/>
    <property type="evidence" value="ECO:0007669"/>
    <property type="project" value="TreeGrafter"/>
</dbReference>
<organism evidence="4 5">
    <name type="scientific">Galemys pyrenaicus</name>
    <name type="common">Iberian desman</name>
    <name type="synonym">Pyrenean desman</name>
    <dbReference type="NCBI Taxonomy" id="202257"/>
    <lineage>
        <taxon>Eukaryota</taxon>
        <taxon>Metazoa</taxon>
        <taxon>Chordata</taxon>
        <taxon>Craniata</taxon>
        <taxon>Vertebrata</taxon>
        <taxon>Euteleostomi</taxon>
        <taxon>Mammalia</taxon>
        <taxon>Eutheria</taxon>
        <taxon>Laurasiatheria</taxon>
        <taxon>Eulipotyphla</taxon>
        <taxon>Talpidae</taxon>
        <taxon>Galemys</taxon>
    </lineage>
</organism>
<dbReference type="InterPro" id="IPR004087">
    <property type="entry name" value="KH_dom"/>
</dbReference>
<dbReference type="GO" id="GO:0005634">
    <property type="term" value="C:nucleus"/>
    <property type="evidence" value="ECO:0007669"/>
    <property type="project" value="TreeGrafter"/>
</dbReference>
<dbReference type="InterPro" id="IPR055256">
    <property type="entry name" value="KH_1_KHDC4/BBP-like"/>
</dbReference>
<feature type="region of interest" description="Disordered" evidence="2">
    <location>
        <begin position="1"/>
        <end position="92"/>
    </location>
</feature>
<feature type="compositionally biased region" description="Low complexity" evidence="2">
    <location>
        <begin position="12"/>
        <end position="29"/>
    </location>
</feature>
<gene>
    <name evidence="4" type="ORF">J0S82_019253</name>
</gene>
<evidence type="ECO:0000313" key="4">
    <source>
        <dbReference type="EMBL" id="KAG8515476.1"/>
    </source>
</evidence>
<comment type="caution">
    <text evidence="4">The sequence shown here is derived from an EMBL/GenBank/DDBJ whole genome shotgun (WGS) entry which is preliminary data.</text>
</comment>